<name>A0A7C3GBA9_9PROT</name>
<gene>
    <name evidence="2" type="ORF">ENJ46_00310</name>
</gene>
<evidence type="ECO:0000313" key="2">
    <source>
        <dbReference type="EMBL" id="HFB54336.1"/>
    </source>
</evidence>
<dbReference type="SUPFAM" id="SSF56300">
    <property type="entry name" value="Metallo-dependent phosphatases"/>
    <property type="match status" value="1"/>
</dbReference>
<dbReference type="CDD" id="cd07385">
    <property type="entry name" value="MPP_YkuE_C"/>
    <property type="match status" value="1"/>
</dbReference>
<protein>
    <submittedName>
        <fullName evidence="2">Metallophosphoesterase</fullName>
    </submittedName>
</protein>
<dbReference type="PANTHER" id="PTHR31302">
    <property type="entry name" value="TRANSMEMBRANE PROTEIN WITH METALLOPHOSPHOESTERASE DOMAIN-RELATED"/>
    <property type="match status" value="1"/>
</dbReference>
<dbReference type="InterPro" id="IPR051158">
    <property type="entry name" value="Metallophosphoesterase_sf"/>
</dbReference>
<dbReference type="Pfam" id="PF00149">
    <property type="entry name" value="Metallophos"/>
    <property type="match status" value="1"/>
</dbReference>
<dbReference type="InterPro" id="IPR004843">
    <property type="entry name" value="Calcineurin-like_PHP"/>
</dbReference>
<dbReference type="PANTHER" id="PTHR31302:SF0">
    <property type="entry name" value="TRANSMEMBRANE PROTEIN WITH METALLOPHOSPHOESTERASE DOMAIN"/>
    <property type="match status" value="1"/>
</dbReference>
<dbReference type="Gene3D" id="3.60.21.10">
    <property type="match status" value="1"/>
</dbReference>
<organism evidence="2">
    <name type="scientific">Hellea balneolensis</name>
    <dbReference type="NCBI Taxonomy" id="287478"/>
    <lineage>
        <taxon>Bacteria</taxon>
        <taxon>Pseudomonadati</taxon>
        <taxon>Pseudomonadota</taxon>
        <taxon>Alphaproteobacteria</taxon>
        <taxon>Maricaulales</taxon>
        <taxon>Robiginitomaculaceae</taxon>
        <taxon>Hellea</taxon>
    </lineage>
</organism>
<sequence>MKRVLINIARLIAALLSIFLLCLIYGFLIEPKTLAIRKVEIVSDTWQGPPLTIGLMSDFHIGGMHVKAKRVAKVVRKMNALTPDITLIAGDFVNGHHPYVEWEETDRAALNKGMLALGQLHAPLGVYIALGNHDGYYGPRYVEAELTNAGLKVLENAHVTIDGEQQRFCLIGLSDFKTGKKDITVAQGCDDDQSIIAFMHSPDSFLYLPDTITLALAGHTHGGQVNLPFQERNARLIELGNTYAYGKLDYKGIPAFVTAGIGTSKIPARFRAPPEIVMITLRSGRSEHFSE</sequence>
<feature type="domain" description="Calcineurin-like phosphoesterase" evidence="1">
    <location>
        <begin position="52"/>
        <end position="222"/>
    </location>
</feature>
<dbReference type="Proteomes" id="UP000886042">
    <property type="component" value="Unassembled WGS sequence"/>
</dbReference>
<accession>A0A7C3GBA9</accession>
<dbReference type="GO" id="GO:0016787">
    <property type="term" value="F:hydrolase activity"/>
    <property type="evidence" value="ECO:0007669"/>
    <property type="project" value="InterPro"/>
</dbReference>
<reference evidence="2" key="1">
    <citation type="journal article" date="2020" name="mSystems">
        <title>Genome- and Community-Level Interaction Insights into Carbon Utilization and Element Cycling Functions of Hydrothermarchaeota in Hydrothermal Sediment.</title>
        <authorList>
            <person name="Zhou Z."/>
            <person name="Liu Y."/>
            <person name="Xu W."/>
            <person name="Pan J."/>
            <person name="Luo Z.H."/>
            <person name="Li M."/>
        </authorList>
    </citation>
    <scope>NUCLEOTIDE SEQUENCE [LARGE SCALE GENOMIC DNA]</scope>
    <source>
        <strain evidence="2">HyVt-489</strain>
    </source>
</reference>
<evidence type="ECO:0000259" key="1">
    <source>
        <dbReference type="Pfam" id="PF00149"/>
    </source>
</evidence>
<comment type="caution">
    <text evidence="2">The sequence shown here is derived from an EMBL/GenBank/DDBJ whole genome shotgun (WGS) entry which is preliminary data.</text>
</comment>
<dbReference type="InterPro" id="IPR029052">
    <property type="entry name" value="Metallo-depent_PP-like"/>
</dbReference>
<dbReference type="EMBL" id="DRMN01000022">
    <property type="protein sequence ID" value="HFB54336.1"/>
    <property type="molecule type" value="Genomic_DNA"/>
</dbReference>
<proteinExistence type="predicted"/>
<dbReference type="AlphaFoldDB" id="A0A7C3GBA9"/>